<accession>A0A9N9EX72</accession>
<feature type="region of interest" description="Disordered" evidence="1">
    <location>
        <begin position="1"/>
        <end position="35"/>
    </location>
</feature>
<gene>
    <name evidence="2" type="ORF">PBRASI_LOCUS2437</name>
</gene>
<sequence>MSCEKHSINLSETTQAVADPPRKRKERKSRETDFTGHLPIMKVKQRNRQATIKPRKGCKKCQQRKKELGTVESKLEKVYKLADELKMDVHEEVKEEGSSNDKGMFANWTTESLTSFIGQVSLILATQGARYPPKQPTQEGKLTDIEVARLLLRLKHNNM</sequence>
<evidence type="ECO:0000313" key="2">
    <source>
        <dbReference type="EMBL" id="CAG8497617.1"/>
    </source>
</evidence>
<organism evidence="2 3">
    <name type="scientific">Paraglomus brasilianum</name>
    <dbReference type="NCBI Taxonomy" id="144538"/>
    <lineage>
        <taxon>Eukaryota</taxon>
        <taxon>Fungi</taxon>
        <taxon>Fungi incertae sedis</taxon>
        <taxon>Mucoromycota</taxon>
        <taxon>Glomeromycotina</taxon>
        <taxon>Glomeromycetes</taxon>
        <taxon>Paraglomerales</taxon>
        <taxon>Paraglomeraceae</taxon>
        <taxon>Paraglomus</taxon>
    </lineage>
</organism>
<dbReference type="EMBL" id="CAJVPI010000189">
    <property type="protein sequence ID" value="CAG8497617.1"/>
    <property type="molecule type" value="Genomic_DNA"/>
</dbReference>
<protein>
    <submittedName>
        <fullName evidence="2">8079_t:CDS:1</fullName>
    </submittedName>
</protein>
<reference evidence="2" key="1">
    <citation type="submission" date="2021-06" db="EMBL/GenBank/DDBJ databases">
        <authorList>
            <person name="Kallberg Y."/>
            <person name="Tangrot J."/>
            <person name="Rosling A."/>
        </authorList>
    </citation>
    <scope>NUCLEOTIDE SEQUENCE</scope>
    <source>
        <strain evidence="2">BR232B</strain>
    </source>
</reference>
<dbReference type="Proteomes" id="UP000789739">
    <property type="component" value="Unassembled WGS sequence"/>
</dbReference>
<proteinExistence type="predicted"/>
<name>A0A9N9EX72_9GLOM</name>
<comment type="caution">
    <text evidence="2">The sequence shown here is derived from an EMBL/GenBank/DDBJ whole genome shotgun (WGS) entry which is preliminary data.</text>
</comment>
<keyword evidence="3" id="KW-1185">Reference proteome</keyword>
<evidence type="ECO:0000256" key="1">
    <source>
        <dbReference type="SAM" id="MobiDB-lite"/>
    </source>
</evidence>
<dbReference type="AlphaFoldDB" id="A0A9N9EX72"/>
<evidence type="ECO:0000313" key="3">
    <source>
        <dbReference type="Proteomes" id="UP000789739"/>
    </source>
</evidence>